<comment type="caution">
    <text evidence="2">The sequence shown here is derived from an EMBL/GenBank/DDBJ whole genome shotgun (WGS) entry which is preliminary data.</text>
</comment>
<keyword evidence="1" id="KW-1133">Transmembrane helix</keyword>
<keyword evidence="3" id="KW-1185">Reference proteome</keyword>
<evidence type="ECO:0000256" key="1">
    <source>
        <dbReference type="SAM" id="Phobius"/>
    </source>
</evidence>
<dbReference type="EMBL" id="JAJLJH010000006">
    <property type="protein sequence ID" value="MCK9687841.1"/>
    <property type="molecule type" value="Genomic_DNA"/>
</dbReference>
<gene>
    <name evidence="2" type="ORF">LPC04_19225</name>
</gene>
<evidence type="ECO:0000313" key="2">
    <source>
        <dbReference type="EMBL" id="MCK9687841.1"/>
    </source>
</evidence>
<dbReference type="RefSeq" id="WP_275683887.1">
    <property type="nucleotide sequence ID" value="NZ_JAJLJH010000006.1"/>
</dbReference>
<feature type="transmembrane region" description="Helical" evidence="1">
    <location>
        <begin position="21"/>
        <end position="43"/>
    </location>
</feature>
<organism evidence="2 3">
    <name type="scientific">Scleromatobacter humisilvae</name>
    <dbReference type="NCBI Taxonomy" id="2897159"/>
    <lineage>
        <taxon>Bacteria</taxon>
        <taxon>Pseudomonadati</taxon>
        <taxon>Pseudomonadota</taxon>
        <taxon>Betaproteobacteria</taxon>
        <taxon>Burkholderiales</taxon>
        <taxon>Sphaerotilaceae</taxon>
        <taxon>Scleromatobacter</taxon>
    </lineage>
</organism>
<dbReference type="AlphaFoldDB" id="A0A9X2C1R0"/>
<accession>A0A9X2C1R0</accession>
<reference evidence="2" key="1">
    <citation type="submission" date="2021-11" db="EMBL/GenBank/DDBJ databases">
        <title>BS-T2-15 a new species belonging to the Comamonadaceae family isolated from the soil of a French oak forest.</title>
        <authorList>
            <person name="Mieszkin S."/>
            <person name="Alain K."/>
        </authorList>
    </citation>
    <scope>NUCLEOTIDE SEQUENCE</scope>
    <source>
        <strain evidence="2">BS-T2-15</strain>
    </source>
</reference>
<keyword evidence="1" id="KW-0812">Transmembrane</keyword>
<dbReference type="Proteomes" id="UP001139353">
    <property type="component" value="Unassembled WGS sequence"/>
</dbReference>
<keyword evidence="1" id="KW-0472">Membrane</keyword>
<sequence>MSPRRSSSAPIAARVTPARAQGFSLIIAMLMLAVIGLASAAIMRNATSGDQVANNNRLQTQANQYAQLALRFCESQLALPAASRSVALQPVASPEAWTAQANWAVKGKALAHTLVPAEIGSAVQPRVAPQCLMEATAVPNLYTVTARGFSADFKADPSTGSTRNGSAIWLQATIYAESEAVPADPAAAVAPASTAGALTVRQRVWQQLLTPPF</sequence>
<proteinExistence type="predicted"/>
<evidence type="ECO:0008006" key="4">
    <source>
        <dbReference type="Google" id="ProtNLM"/>
    </source>
</evidence>
<evidence type="ECO:0000313" key="3">
    <source>
        <dbReference type="Proteomes" id="UP001139353"/>
    </source>
</evidence>
<protein>
    <recommendedName>
        <fullName evidence="4">Type 4 fimbrial biogenesis protein PilX N-terminal domain-containing protein</fullName>
    </recommendedName>
</protein>
<name>A0A9X2C1R0_9BURK</name>